<organism evidence="2 3">
    <name type="scientific">Roseateles terrae</name>
    <dbReference type="NCBI Taxonomy" id="431060"/>
    <lineage>
        <taxon>Bacteria</taxon>
        <taxon>Pseudomonadati</taxon>
        <taxon>Pseudomonadota</taxon>
        <taxon>Betaproteobacteria</taxon>
        <taxon>Burkholderiales</taxon>
        <taxon>Sphaerotilaceae</taxon>
        <taxon>Roseateles</taxon>
    </lineage>
</organism>
<feature type="compositionally biased region" description="Basic and acidic residues" evidence="1">
    <location>
        <begin position="24"/>
        <end position="40"/>
    </location>
</feature>
<comment type="caution">
    <text evidence="2">The sequence shown here is derived from an EMBL/GenBank/DDBJ whole genome shotgun (WGS) entry which is preliminary data.</text>
</comment>
<evidence type="ECO:0000256" key="1">
    <source>
        <dbReference type="SAM" id="MobiDB-lite"/>
    </source>
</evidence>
<evidence type="ECO:0000313" key="2">
    <source>
        <dbReference type="EMBL" id="MBB3192703.1"/>
    </source>
</evidence>
<feature type="region of interest" description="Disordered" evidence="1">
    <location>
        <begin position="1"/>
        <end position="60"/>
    </location>
</feature>
<keyword evidence="3" id="KW-1185">Reference proteome</keyword>
<accession>A0ABR6GNH7</accession>
<evidence type="ECO:0000313" key="3">
    <source>
        <dbReference type="Proteomes" id="UP000574369"/>
    </source>
</evidence>
<dbReference type="Proteomes" id="UP000574369">
    <property type="component" value="Unassembled WGS sequence"/>
</dbReference>
<protein>
    <submittedName>
        <fullName evidence="2">Uncharacterized protein</fullName>
    </submittedName>
</protein>
<gene>
    <name evidence="2" type="ORF">FHS28_000068</name>
</gene>
<proteinExistence type="predicted"/>
<dbReference type="EMBL" id="JACHXO010000001">
    <property type="protein sequence ID" value="MBB3192703.1"/>
    <property type="molecule type" value="Genomic_DNA"/>
</dbReference>
<reference evidence="2 3" key="1">
    <citation type="submission" date="2020-08" db="EMBL/GenBank/DDBJ databases">
        <title>Genomic Encyclopedia of Type Strains, Phase III (KMG-III): the genomes of soil and plant-associated and newly described type strains.</title>
        <authorList>
            <person name="Whitman W."/>
        </authorList>
    </citation>
    <scope>NUCLEOTIDE SEQUENCE [LARGE SCALE GENOMIC DNA]</scope>
    <source>
        <strain evidence="2 3">CECT 7247</strain>
    </source>
</reference>
<sequence>MRTGSTPVGSPIGRTLRWTKGLARRGERHEQLTSEGREMPDGASSPWVLTGRLPRTRRES</sequence>
<name>A0ABR6GNH7_9BURK</name>